<dbReference type="InterPro" id="IPR021778">
    <property type="entry name" value="Se/S_carrier-like"/>
</dbReference>
<name>A0A645H241_9ZZZZ</name>
<dbReference type="AlphaFoldDB" id="A0A645H241"/>
<comment type="caution">
    <text evidence="2">The sequence shown here is derived from an EMBL/GenBank/DDBJ whole genome shotgun (WGS) entry which is preliminary data.</text>
</comment>
<sequence length="83" mass="9443">MMSKVYIATFHTHFGAMQLHRRLKAGGVESLVMPVPRSLSSSCGICVRFISESPLDWQDAEDLEQIVLYEQGKPYTVLFHKDD</sequence>
<protein>
    <recommendedName>
        <fullName evidence="1">Putative Se/S carrier protein-like domain-containing protein</fullName>
    </recommendedName>
</protein>
<evidence type="ECO:0000313" key="2">
    <source>
        <dbReference type="EMBL" id="MPN32546.1"/>
    </source>
</evidence>
<organism evidence="2">
    <name type="scientific">bioreactor metagenome</name>
    <dbReference type="NCBI Taxonomy" id="1076179"/>
    <lineage>
        <taxon>unclassified sequences</taxon>
        <taxon>metagenomes</taxon>
        <taxon>ecological metagenomes</taxon>
    </lineage>
</organism>
<gene>
    <name evidence="2" type="ORF">SDC9_180025</name>
</gene>
<accession>A0A645H241</accession>
<dbReference type="EMBL" id="VSSQ01084620">
    <property type="protein sequence ID" value="MPN32546.1"/>
    <property type="molecule type" value="Genomic_DNA"/>
</dbReference>
<evidence type="ECO:0000259" key="1">
    <source>
        <dbReference type="Pfam" id="PF11823"/>
    </source>
</evidence>
<reference evidence="2" key="1">
    <citation type="submission" date="2019-08" db="EMBL/GenBank/DDBJ databases">
        <authorList>
            <person name="Kucharzyk K."/>
            <person name="Murdoch R.W."/>
            <person name="Higgins S."/>
            <person name="Loffler F."/>
        </authorList>
    </citation>
    <scope>NUCLEOTIDE SEQUENCE</scope>
</reference>
<proteinExistence type="predicted"/>
<feature type="domain" description="Putative Se/S carrier protein-like" evidence="1">
    <location>
        <begin position="6"/>
        <end position="52"/>
    </location>
</feature>
<dbReference type="Pfam" id="PF11823">
    <property type="entry name" value="Se_S_carrier"/>
    <property type="match status" value="1"/>
</dbReference>